<feature type="transmembrane region" description="Helical" evidence="1">
    <location>
        <begin position="23"/>
        <end position="43"/>
    </location>
</feature>
<sequence length="98" mass="10745">MPQPGTPLFLERRSYRVRRVMDAVRLLPVLGLALWMVPLLWPVADPLPPVQDGAATPVSMSAALTYIFGVWAGLIVLCLLLWSRARRIPPDTAPSGQG</sequence>
<reference evidence="2 3" key="1">
    <citation type="submission" date="2019-05" db="EMBL/GenBank/DDBJ databases">
        <title>Sulfitobacter sabulilitoris sp. nov., isolated from a marine sand.</title>
        <authorList>
            <person name="Yoon J.-H."/>
        </authorList>
    </citation>
    <scope>NUCLEOTIDE SEQUENCE [LARGE SCALE GENOMIC DNA]</scope>
    <source>
        <strain evidence="2 3">HSMS-29</strain>
    </source>
</reference>
<comment type="caution">
    <text evidence="2">The sequence shown here is derived from an EMBL/GenBank/DDBJ whole genome shotgun (WGS) entry which is preliminary data.</text>
</comment>
<accession>A0A5S3PKL6</accession>
<evidence type="ECO:0000256" key="1">
    <source>
        <dbReference type="SAM" id="Phobius"/>
    </source>
</evidence>
<keyword evidence="1" id="KW-1133">Transmembrane helix</keyword>
<dbReference type="RefSeq" id="WP_138660264.1">
    <property type="nucleotide sequence ID" value="NZ_VANS01000001.1"/>
</dbReference>
<evidence type="ECO:0008006" key="4">
    <source>
        <dbReference type="Google" id="ProtNLM"/>
    </source>
</evidence>
<proteinExistence type="predicted"/>
<feature type="transmembrane region" description="Helical" evidence="1">
    <location>
        <begin position="63"/>
        <end position="82"/>
    </location>
</feature>
<keyword evidence="1" id="KW-0812">Transmembrane</keyword>
<keyword evidence="3" id="KW-1185">Reference proteome</keyword>
<dbReference type="OrthoDB" id="7871801at2"/>
<protein>
    <recommendedName>
        <fullName evidence="4">DUF485 domain-containing protein</fullName>
    </recommendedName>
</protein>
<name>A0A5S3PKL6_9RHOB</name>
<dbReference type="Proteomes" id="UP000309550">
    <property type="component" value="Unassembled WGS sequence"/>
</dbReference>
<evidence type="ECO:0000313" key="3">
    <source>
        <dbReference type="Proteomes" id="UP000309550"/>
    </source>
</evidence>
<gene>
    <name evidence="2" type="ORF">FDT80_00340</name>
</gene>
<dbReference type="AlphaFoldDB" id="A0A5S3PKL6"/>
<evidence type="ECO:0000313" key="2">
    <source>
        <dbReference type="EMBL" id="TMM54090.1"/>
    </source>
</evidence>
<organism evidence="2 3">
    <name type="scientific">Sulfitobacter sabulilitoris</name>
    <dbReference type="NCBI Taxonomy" id="2562655"/>
    <lineage>
        <taxon>Bacteria</taxon>
        <taxon>Pseudomonadati</taxon>
        <taxon>Pseudomonadota</taxon>
        <taxon>Alphaproteobacteria</taxon>
        <taxon>Rhodobacterales</taxon>
        <taxon>Roseobacteraceae</taxon>
        <taxon>Sulfitobacter</taxon>
    </lineage>
</organism>
<keyword evidence="1" id="KW-0472">Membrane</keyword>
<dbReference type="EMBL" id="VANS01000001">
    <property type="protein sequence ID" value="TMM54090.1"/>
    <property type="molecule type" value="Genomic_DNA"/>
</dbReference>